<name>A0ACB9SDI8_9MYRT</name>
<dbReference type="EMBL" id="CM042880">
    <property type="protein sequence ID" value="KAI4389249.1"/>
    <property type="molecule type" value="Genomic_DNA"/>
</dbReference>
<proteinExistence type="predicted"/>
<keyword evidence="2" id="KW-1185">Reference proteome</keyword>
<protein>
    <submittedName>
        <fullName evidence="1">Uncharacterized protein</fullName>
    </submittedName>
</protein>
<accession>A0ACB9SDI8</accession>
<evidence type="ECO:0000313" key="1">
    <source>
        <dbReference type="EMBL" id="KAI4389249.1"/>
    </source>
</evidence>
<evidence type="ECO:0000313" key="2">
    <source>
        <dbReference type="Proteomes" id="UP001057402"/>
    </source>
</evidence>
<organism evidence="1 2">
    <name type="scientific">Melastoma candidum</name>
    <dbReference type="NCBI Taxonomy" id="119954"/>
    <lineage>
        <taxon>Eukaryota</taxon>
        <taxon>Viridiplantae</taxon>
        <taxon>Streptophyta</taxon>
        <taxon>Embryophyta</taxon>
        <taxon>Tracheophyta</taxon>
        <taxon>Spermatophyta</taxon>
        <taxon>Magnoliopsida</taxon>
        <taxon>eudicotyledons</taxon>
        <taxon>Gunneridae</taxon>
        <taxon>Pentapetalae</taxon>
        <taxon>rosids</taxon>
        <taxon>malvids</taxon>
        <taxon>Myrtales</taxon>
        <taxon>Melastomataceae</taxon>
        <taxon>Melastomatoideae</taxon>
        <taxon>Melastomateae</taxon>
        <taxon>Melastoma</taxon>
    </lineage>
</organism>
<reference evidence="2" key="1">
    <citation type="journal article" date="2023" name="Front. Plant Sci.">
        <title>Chromosomal-level genome assembly of Melastoma candidum provides insights into trichome evolution.</title>
        <authorList>
            <person name="Zhong Y."/>
            <person name="Wu W."/>
            <person name="Sun C."/>
            <person name="Zou P."/>
            <person name="Liu Y."/>
            <person name="Dai S."/>
            <person name="Zhou R."/>
        </authorList>
    </citation>
    <scope>NUCLEOTIDE SEQUENCE [LARGE SCALE GENOMIC DNA]</scope>
</reference>
<comment type="caution">
    <text evidence="1">The sequence shown here is derived from an EMBL/GenBank/DDBJ whole genome shotgun (WGS) entry which is preliminary data.</text>
</comment>
<dbReference type="Proteomes" id="UP001057402">
    <property type="component" value="Chromosome 1"/>
</dbReference>
<sequence length="295" mass="32888">MSINEGGSGMQPKGPVVTRLTHFSRFPSSPGSYAPDQVGSAFKKKNTYPDQRNMSHQYGLLGRPPSRPFNNRPFGPPTPFYQPRWSNNAFPRARPRCQICYKVGHTAQNCYHLMAPTYPPQTHFTYAYRSPPGSQEQQGFSSTQNFQPGYSSTQNFQSPTAPHNLTDQFSPDSWLMDSGATHHVTPVLGDLKETSPYQGESQVMVGNGEHLPITHTGHKHVYPAIPGSVSSSLSLAHVLHAPALTQRLISVSKLCRDNDVSVKFHSTGFCVKDNKTKQIMLRDQSLLRRHLMVLQ</sequence>
<gene>
    <name evidence="1" type="ORF">MLD38_001497</name>
</gene>